<feature type="domain" description="YEATS" evidence="4">
    <location>
        <begin position="369"/>
        <end position="509"/>
    </location>
</feature>
<feature type="compositionally biased region" description="Basic residues" evidence="3">
    <location>
        <begin position="1"/>
        <end position="11"/>
    </location>
</feature>
<dbReference type="Proteomes" id="UP000076842">
    <property type="component" value="Unassembled WGS sequence"/>
</dbReference>
<dbReference type="STRING" id="1353952.A0A165DMD1"/>
<evidence type="ECO:0000256" key="2">
    <source>
        <dbReference type="PROSITE-ProRule" id="PRU00376"/>
    </source>
</evidence>
<dbReference type="EMBL" id="KV424045">
    <property type="protein sequence ID" value="KZT53125.1"/>
    <property type="molecule type" value="Genomic_DNA"/>
</dbReference>
<keyword evidence="1 2" id="KW-0539">Nucleus</keyword>
<comment type="subcellular location">
    <subcellularLocation>
        <location evidence="2">Nucleus</location>
    </subcellularLocation>
</comment>
<dbReference type="InterPro" id="IPR038704">
    <property type="entry name" value="YEAST_sf"/>
</dbReference>
<keyword evidence="6" id="KW-1185">Reference proteome</keyword>
<dbReference type="GO" id="GO:0005634">
    <property type="term" value="C:nucleus"/>
    <property type="evidence" value="ECO:0007669"/>
    <property type="project" value="UniProtKB-SubCell"/>
</dbReference>
<dbReference type="InterPro" id="IPR058706">
    <property type="entry name" value="zf-C2H2_AHC1-like"/>
</dbReference>
<dbReference type="PROSITE" id="PS51037">
    <property type="entry name" value="YEATS"/>
    <property type="match status" value="1"/>
</dbReference>
<proteinExistence type="predicted"/>
<dbReference type="Pfam" id="PF25909">
    <property type="entry name" value="zf-C2H2_AHC1"/>
    <property type="match status" value="1"/>
</dbReference>
<sequence>MPSILGKRKRGSVLADQGGGRTGVVKQADARKAIVRTVEEQIGLERSMKLREIKATEARIAWAQAVAEGVERAAPPSSSDWRGIRAAAMLSYWSIGSAYYSWTRPRTSPYTQDGTGAPILPLPPPVEFPPMSDEVRSSVQQIIAKGNRPLLVQYLVDPQLEPVLLVLACPVCKRADLSTVQGFYNHCRLAHQLTYAGHSECIEASGQLVSKEDIQSIGLDDVEIKGTGIPSIQRLFQRAVGIQPPVASPRQPDQITKSLSPSPATGENELNKTLGIHDETPALAQFLGTTARRRQIKVFDTGEDIDITTELPEPRRFTWLYRPRRGVPPTQEALDDGIQATIPMETFTRAPTTPIPGSTIPPSLHPLDKQSRFHVSRRIVFTDRSRYIPLTHRHDPSDTATHEWSLTITAPSYMPHVATFLQKATISTPAPNARSFTCTDAPFTASGKANAPFLAQVRLSWAGYQNKDTTATHWVRLDSGKSGGWVPGDEQVLDIRLDKDTVFLARSAK</sequence>
<dbReference type="InParanoid" id="A0A165DMD1"/>
<feature type="compositionally biased region" description="Polar residues" evidence="3">
    <location>
        <begin position="251"/>
        <end position="265"/>
    </location>
</feature>
<name>A0A165DMD1_9BASI</name>
<accession>A0A165DMD1</accession>
<evidence type="ECO:0000256" key="1">
    <source>
        <dbReference type="ARBA" id="ARBA00023242"/>
    </source>
</evidence>
<dbReference type="InterPro" id="IPR055129">
    <property type="entry name" value="YEATS_dom"/>
</dbReference>
<feature type="region of interest" description="Disordered" evidence="3">
    <location>
        <begin position="246"/>
        <end position="267"/>
    </location>
</feature>
<dbReference type="AlphaFoldDB" id="A0A165DMD1"/>
<reference evidence="5 6" key="1">
    <citation type="journal article" date="2016" name="Mol. Biol. Evol.">
        <title>Comparative Genomics of Early-Diverging Mushroom-Forming Fungi Provides Insights into the Origins of Lignocellulose Decay Capabilities.</title>
        <authorList>
            <person name="Nagy L.G."/>
            <person name="Riley R."/>
            <person name="Tritt A."/>
            <person name="Adam C."/>
            <person name="Daum C."/>
            <person name="Floudas D."/>
            <person name="Sun H."/>
            <person name="Yadav J.S."/>
            <person name="Pangilinan J."/>
            <person name="Larsson K.H."/>
            <person name="Matsuura K."/>
            <person name="Barry K."/>
            <person name="Labutti K."/>
            <person name="Kuo R."/>
            <person name="Ohm R.A."/>
            <person name="Bhattacharya S.S."/>
            <person name="Shirouzu T."/>
            <person name="Yoshinaga Y."/>
            <person name="Martin F.M."/>
            <person name="Grigoriev I.V."/>
            <person name="Hibbett D.S."/>
        </authorList>
    </citation>
    <scope>NUCLEOTIDE SEQUENCE [LARGE SCALE GENOMIC DNA]</scope>
    <source>
        <strain evidence="5 6">HHB12733</strain>
    </source>
</reference>
<evidence type="ECO:0000313" key="5">
    <source>
        <dbReference type="EMBL" id="KZT53125.1"/>
    </source>
</evidence>
<protein>
    <recommendedName>
        <fullName evidence="4">YEATS domain-containing protein</fullName>
    </recommendedName>
</protein>
<feature type="compositionally biased region" description="Low complexity" evidence="3">
    <location>
        <begin position="351"/>
        <end position="362"/>
    </location>
</feature>
<evidence type="ECO:0000256" key="3">
    <source>
        <dbReference type="SAM" id="MobiDB-lite"/>
    </source>
</evidence>
<feature type="region of interest" description="Disordered" evidence="3">
    <location>
        <begin position="1"/>
        <end position="20"/>
    </location>
</feature>
<evidence type="ECO:0000313" key="6">
    <source>
        <dbReference type="Proteomes" id="UP000076842"/>
    </source>
</evidence>
<organism evidence="5 6">
    <name type="scientific">Calocera cornea HHB12733</name>
    <dbReference type="NCBI Taxonomy" id="1353952"/>
    <lineage>
        <taxon>Eukaryota</taxon>
        <taxon>Fungi</taxon>
        <taxon>Dikarya</taxon>
        <taxon>Basidiomycota</taxon>
        <taxon>Agaricomycotina</taxon>
        <taxon>Dacrymycetes</taxon>
        <taxon>Dacrymycetales</taxon>
        <taxon>Dacrymycetaceae</taxon>
        <taxon>Calocera</taxon>
    </lineage>
</organism>
<evidence type="ECO:0000259" key="4">
    <source>
        <dbReference type="PROSITE" id="PS51037"/>
    </source>
</evidence>
<feature type="region of interest" description="Disordered" evidence="3">
    <location>
        <begin position="348"/>
        <end position="367"/>
    </location>
</feature>
<gene>
    <name evidence="5" type="ORF">CALCODRAFT_61451</name>
</gene>
<dbReference type="OrthoDB" id="1741717at2759"/>
<dbReference type="Gene3D" id="2.60.40.1970">
    <property type="entry name" value="YEATS domain"/>
    <property type="match status" value="1"/>
</dbReference>